<sequence length="740" mass="83545">MDRRGWPWKKKSSDKITKADIPFVTPDSVGSTLSSVAHLGNQQENCTNKNYVQISMESYTRMSGLEDQVVNLEGQVKDLESKLSAAYSELDNKENLVKQHAKVAEEAVSGWEKADAEVVSLRCQLESMTLSKLSVDERATHLDGALKECMKQIRTVKEESEQKIQEVILMKSQQWEKFKLELEAEIDKLDKGLREEARENAALLRSLHESSNKIVKLKEEKSEVESSLELQKKNVQSYEKEINSLKYELHMISKEMDIRNEEKDMIMKSAEVANKQRTEDVRIITNLEGECQRLRGLLRKKLPGPAALAQMKLEVESTRHVISGIHQRKTSSLQESEFLNMSKQLELFEEETKRLKEALASSKAEPQASRNLNTTTVGRLKSLEAEVQVLYQERSSRKSNLAINYQNSSSRICSNSPSITSISDGWHEDPESPVESSADSTSDHFHVRRVRSSVKFESHKSETISELMDDFLEVEKMASSSDNDSVQIADKVKSDSEDKQLKSNDALVEIQLKCMTESYKSLQTHVEELEAENKFLKEKIDELKNDLEEEKQCHHNILVRYKEIEEKMPRDKCLLCASNSEANNDINTRKDTELAAAEKKLAECQETLHVLGRQLQAMSPQIGSKRLQTNESSVKPNYGWSNSNGSYNNSDEIDHAEAYSVSSNSDIQGVNDEFSSSHNFGSMSCLSDAECNISVNSSTESSQSCYMLTESHSHSSGSATGKQHAHGSSHFFSSKEKTSH</sequence>
<reference evidence="1" key="1">
    <citation type="submission" date="2023-10" db="EMBL/GenBank/DDBJ databases">
        <authorList>
            <person name="Rodriguez Cubillos JULIANA M."/>
            <person name="De Vega J."/>
        </authorList>
    </citation>
    <scope>NUCLEOTIDE SEQUENCE</scope>
</reference>
<gene>
    <name evidence="1" type="ORF">MILVUS5_LOCUS15241</name>
</gene>
<dbReference type="Proteomes" id="UP001177021">
    <property type="component" value="Unassembled WGS sequence"/>
</dbReference>
<proteinExistence type="predicted"/>
<evidence type="ECO:0000313" key="2">
    <source>
        <dbReference type="Proteomes" id="UP001177021"/>
    </source>
</evidence>
<evidence type="ECO:0000313" key="1">
    <source>
        <dbReference type="EMBL" id="CAJ2646550.1"/>
    </source>
</evidence>
<name>A0ACB0JNI3_TRIPR</name>
<organism evidence="1 2">
    <name type="scientific">Trifolium pratense</name>
    <name type="common">Red clover</name>
    <dbReference type="NCBI Taxonomy" id="57577"/>
    <lineage>
        <taxon>Eukaryota</taxon>
        <taxon>Viridiplantae</taxon>
        <taxon>Streptophyta</taxon>
        <taxon>Embryophyta</taxon>
        <taxon>Tracheophyta</taxon>
        <taxon>Spermatophyta</taxon>
        <taxon>Magnoliopsida</taxon>
        <taxon>eudicotyledons</taxon>
        <taxon>Gunneridae</taxon>
        <taxon>Pentapetalae</taxon>
        <taxon>rosids</taxon>
        <taxon>fabids</taxon>
        <taxon>Fabales</taxon>
        <taxon>Fabaceae</taxon>
        <taxon>Papilionoideae</taxon>
        <taxon>50 kb inversion clade</taxon>
        <taxon>NPAAA clade</taxon>
        <taxon>Hologalegina</taxon>
        <taxon>IRL clade</taxon>
        <taxon>Trifolieae</taxon>
        <taxon>Trifolium</taxon>
    </lineage>
</organism>
<protein>
    <submittedName>
        <fullName evidence="1">Uncharacterized protein</fullName>
    </submittedName>
</protein>
<accession>A0ACB0JNI3</accession>
<keyword evidence="2" id="KW-1185">Reference proteome</keyword>
<dbReference type="EMBL" id="CASHSV030000109">
    <property type="protein sequence ID" value="CAJ2646550.1"/>
    <property type="molecule type" value="Genomic_DNA"/>
</dbReference>
<comment type="caution">
    <text evidence="1">The sequence shown here is derived from an EMBL/GenBank/DDBJ whole genome shotgun (WGS) entry which is preliminary data.</text>
</comment>